<feature type="transmembrane region" description="Helical" evidence="1">
    <location>
        <begin position="64"/>
        <end position="85"/>
    </location>
</feature>
<keyword evidence="1" id="KW-0812">Transmembrane</keyword>
<dbReference type="InterPro" id="IPR048147">
    <property type="entry name" value="CBO0543-like"/>
</dbReference>
<evidence type="ECO:0000313" key="2">
    <source>
        <dbReference type="EMBL" id="MED1202834.1"/>
    </source>
</evidence>
<organism evidence="2 3">
    <name type="scientific">Heyndrickxia acidicola</name>
    <dbReference type="NCBI Taxonomy" id="209389"/>
    <lineage>
        <taxon>Bacteria</taxon>
        <taxon>Bacillati</taxon>
        <taxon>Bacillota</taxon>
        <taxon>Bacilli</taxon>
        <taxon>Bacillales</taxon>
        <taxon>Bacillaceae</taxon>
        <taxon>Heyndrickxia</taxon>
    </lineage>
</organism>
<dbReference type="NCBIfam" id="NF041644">
    <property type="entry name" value="CBO0543_fam"/>
    <property type="match status" value="1"/>
</dbReference>
<evidence type="ECO:0000256" key="1">
    <source>
        <dbReference type="SAM" id="Phobius"/>
    </source>
</evidence>
<proteinExistence type="predicted"/>
<keyword evidence="1" id="KW-1133">Transmembrane helix</keyword>
<dbReference type="RefSeq" id="WP_066267531.1">
    <property type="nucleotide sequence ID" value="NZ_JARMAB010000008.1"/>
</dbReference>
<keyword evidence="3" id="KW-1185">Reference proteome</keyword>
<evidence type="ECO:0000313" key="3">
    <source>
        <dbReference type="Proteomes" id="UP001341444"/>
    </source>
</evidence>
<feature type="transmembrane region" description="Helical" evidence="1">
    <location>
        <begin position="122"/>
        <end position="141"/>
    </location>
</feature>
<dbReference type="EMBL" id="JARMAB010000008">
    <property type="protein sequence ID" value="MED1202834.1"/>
    <property type="molecule type" value="Genomic_DNA"/>
</dbReference>
<feature type="transmembrane region" description="Helical" evidence="1">
    <location>
        <begin position="33"/>
        <end position="52"/>
    </location>
</feature>
<keyword evidence="1" id="KW-0472">Membrane</keyword>
<dbReference type="Proteomes" id="UP001341444">
    <property type="component" value="Unassembled WGS sequence"/>
</dbReference>
<reference evidence="2 3" key="1">
    <citation type="submission" date="2023-03" db="EMBL/GenBank/DDBJ databases">
        <title>Bacillus Genome Sequencing.</title>
        <authorList>
            <person name="Dunlap C."/>
        </authorList>
    </citation>
    <scope>NUCLEOTIDE SEQUENCE [LARGE SCALE GENOMIC DNA]</scope>
    <source>
        <strain evidence="2 3">B-23453</strain>
    </source>
</reference>
<accession>A0ABU6MDU3</accession>
<sequence>MYLVIVVAVYILFATWFVDWKRWREYYPTIQFYIVFNFLYNFLFFRHTLWAFQAKTFNWLNHTLIDITFSFFIIPVIIMIYLRYQPSGGKLIIYTSIWIVYFSFLEYIFWKRGLFIYQNGWGPMWSSFFNIIMFTLLRIHYKHPLTAILMCIPIITILLFLFHPALSQLK</sequence>
<protein>
    <submittedName>
        <fullName evidence="2">Uncharacterized protein</fullName>
    </submittedName>
</protein>
<comment type="caution">
    <text evidence="2">The sequence shown here is derived from an EMBL/GenBank/DDBJ whole genome shotgun (WGS) entry which is preliminary data.</text>
</comment>
<feature type="transmembrane region" description="Helical" evidence="1">
    <location>
        <begin position="91"/>
        <end position="110"/>
    </location>
</feature>
<gene>
    <name evidence="2" type="ORF">P4T90_06975</name>
</gene>
<name>A0ABU6MDU3_9BACI</name>
<feature type="transmembrane region" description="Helical" evidence="1">
    <location>
        <begin position="147"/>
        <end position="166"/>
    </location>
</feature>